<gene>
    <name evidence="1" type="ORF">crov197</name>
</gene>
<sequence>MNLEEELFMYRTQLKYIEEDEYHNKISSYFSNNKFEDTLNYDVWVNFKHFYKINKSPQCEKNDEFLENNNRNKIKLDLELEFNTFKKN</sequence>
<name>E3T4W7_CROVB</name>
<dbReference type="Proteomes" id="UP000029781">
    <property type="component" value="Segment"/>
</dbReference>
<evidence type="ECO:0000313" key="2">
    <source>
        <dbReference type="Proteomes" id="UP000029781"/>
    </source>
</evidence>
<keyword evidence="2" id="KW-1185">Reference proteome</keyword>
<dbReference type="KEGG" id="vg:9887599"/>
<organism evidence="1 2">
    <name type="scientific">Cafeteria roenbergensis virus (strain BV-PW1)</name>
    <name type="common">CroV</name>
    <dbReference type="NCBI Taxonomy" id="693272"/>
    <lineage>
        <taxon>Viruses</taxon>
        <taxon>Varidnaviria</taxon>
        <taxon>Bamfordvirae</taxon>
        <taxon>Nucleocytoviricota</taxon>
        <taxon>Megaviricetes</taxon>
        <taxon>Imitervirales</taxon>
        <taxon>Mimiviridae</taxon>
        <taxon>Aliimimivirinae</taxon>
        <taxon>Rheavirus</taxon>
        <taxon>Rheavirus sinusmexicani</taxon>
    </lineage>
</organism>
<protein>
    <submittedName>
        <fullName evidence="1">Uncharacterized protein</fullName>
    </submittedName>
</protein>
<evidence type="ECO:0000313" key="1">
    <source>
        <dbReference type="EMBL" id="ADO67230.1"/>
    </source>
</evidence>
<organismHost>
    <name type="scientific">Cafeteria roenbergensis</name>
    <name type="common">Marine flagellate</name>
    <dbReference type="NCBI Taxonomy" id="33653"/>
</organismHost>
<dbReference type="EMBL" id="GU244497">
    <property type="protein sequence ID" value="ADO67230.1"/>
    <property type="molecule type" value="Genomic_DNA"/>
</dbReference>
<proteinExistence type="predicted"/>
<dbReference type="RefSeq" id="YP_003969829.1">
    <property type="nucleotide sequence ID" value="NC_014637.1"/>
</dbReference>
<reference evidence="1 2" key="1">
    <citation type="journal article" date="2010" name="Proc. Natl. Acad. Sci. U.S.A.">
        <title>Giant virus with a remarkable complement of genes infects marine zooplankton.</title>
        <authorList>
            <person name="Fischer M.G."/>
            <person name="Allen M.J."/>
            <person name="Wilson W.H."/>
            <person name="Suttle C.A."/>
        </authorList>
    </citation>
    <scope>NUCLEOTIDE SEQUENCE [LARGE SCALE GENOMIC DNA]</scope>
    <source>
        <strain evidence="1 2">BV-PW1</strain>
    </source>
</reference>
<dbReference type="GeneID" id="9887599"/>
<accession>E3T4W7</accession>